<reference evidence="1" key="1">
    <citation type="submission" date="2018-04" db="EMBL/GenBank/DDBJ databases">
        <title>Transcriptome assembly of Sipha flava.</title>
        <authorList>
            <person name="Scully E.D."/>
            <person name="Geib S.M."/>
            <person name="Palmer N.A."/>
            <person name="Koch K."/>
            <person name="Bradshaw J."/>
            <person name="Heng-Moss T."/>
            <person name="Sarath G."/>
        </authorList>
    </citation>
    <scope>NUCLEOTIDE SEQUENCE</scope>
</reference>
<evidence type="ECO:0000313" key="1">
    <source>
        <dbReference type="EMBL" id="MBY71242.1"/>
    </source>
</evidence>
<dbReference type="EMBL" id="GGMS01002039">
    <property type="protein sequence ID" value="MBY71242.1"/>
    <property type="molecule type" value="Transcribed_RNA"/>
</dbReference>
<dbReference type="AlphaFoldDB" id="A0A2S2Q253"/>
<accession>A0A2S2Q253</accession>
<protein>
    <submittedName>
        <fullName evidence="1">Uncharacterized protein</fullName>
    </submittedName>
</protein>
<name>A0A2S2Q253_9HEMI</name>
<organism evidence="1">
    <name type="scientific">Sipha flava</name>
    <name type="common">yellow sugarcane aphid</name>
    <dbReference type="NCBI Taxonomy" id="143950"/>
    <lineage>
        <taxon>Eukaryota</taxon>
        <taxon>Metazoa</taxon>
        <taxon>Ecdysozoa</taxon>
        <taxon>Arthropoda</taxon>
        <taxon>Hexapoda</taxon>
        <taxon>Insecta</taxon>
        <taxon>Pterygota</taxon>
        <taxon>Neoptera</taxon>
        <taxon>Paraneoptera</taxon>
        <taxon>Hemiptera</taxon>
        <taxon>Sternorrhyncha</taxon>
        <taxon>Aphidomorpha</taxon>
        <taxon>Aphidoidea</taxon>
        <taxon>Aphididae</taxon>
        <taxon>Sipha</taxon>
    </lineage>
</organism>
<sequence>MQTKMKMQKLKNENSTPETTILISKFEEETLSFFNAASEYLKKWSISFDKYDVFDWMTLSETPKWEKIENTILYLNNNGVETLSDNLFEQYMYLKNFLEVKLALEEWKSINSMEEKWIIFFKETENQRLENLNC</sequence>
<proteinExistence type="predicted"/>
<gene>
    <name evidence="1" type="ORF">g.171339</name>
</gene>